<evidence type="ECO:0000313" key="2">
    <source>
        <dbReference type="Proteomes" id="UP000586827"/>
    </source>
</evidence>
<dbReference type="Proteomes" id="UP000586827">
    <property type="component" value="Unassembled WGS sequence"/>
</dbReference>
<accession>A0A849BRZ1</accession>
<keyword evidence="2" id="KW-1185">Reference proteome</keyword>
<dbReference type="EMBL" id="JABELX010000002">
    <property type="protein sequence ID" value="NNH69412.1"/>
    <property type="molecule type" value="Genomic_DNA"/>
</dbReference>
<reference evidence="1 2" key="1">
    <citation type="submission" date="2020-05" db="EMBL/GenBank/DDBJ databases">
        <title>MicrobeNet Type strains.</title>
        <authorList>
            <person name="Nicholson A.C."/>
        </authorList>
    </citation>
    <scope>NUCLEOTIDE SEQUENCE [LARGE SCALE GENOMIC DNA]</scope>
    <source>
        <strain evidence="1 2">JCM 3224</strain>
    </source>
</reference>
<evidence type="ECO:0000313" key="1">
    <source>
        <dbReference type="EMBL" id="NNH69412.1"/>
    </source>
</evidence>
<dbReference type="AlphaFoldDB" id="A0A849BRZ1"/>
<dbReference type="RefSeq" id="WP_067526271.1">
    <property type="nucleotide sequence ID" value="NZ_JABELX010000002.1"/>
</dbReference>
<protein>
    <submittedName>
        <fullName evidence="1">Uncharacterized protein</fullName>
    </submittedName>
</protein>
<comment type="caution">
    <text evidence="1">The sequence shown here is derived from an EMBL/GenBank/DDBJ whole genome shotgun (WGS) entry which is preliminary data.</text>
</comment>
<gene>
    <name evidence="1" type="ORF">HLB23_05935</name>
</gene>
<name>A0A849BRZ1_9NOCA</name>
<sequence length="76" mass="8380">MKIVVTAPEKPLTVRFEPSGTEHKLAAKDHLVVEWGEPGEPGDFVGSIEYWSDEVVVSFGRVLMTAWDSAGDVLEH</sequence>
<organism evidence="1 2">
    <name type="scientific">Nocardia uniformis</name>
    <dbReference type="NCBI Taxonomy" id="53432"/>
    <lineage>
        <taxon>Bacteria</taxon>
        <taxon>Bacillati</taxon>
        <taxon>Actinomycetota</taxon>
        <taxon>Actinomycetes</taxon>
        <taxon>Mycobacteriales</taxon>
        <taxon>Nocardiaceae</taxon>
        <taxon>Nocardia</taxon>
    </lineage>
</organism>
<proteinExistence type="predicted"/>